<protein>
    <recommendedName>
        <fullName evidence="4">Anti-sigma-D factor RsdA-like protein</fullName>
    </recommendedName>
</protein>
<dbReference type="OrthoDB" id="5191711at2"/>
<feature type="region of interest" description="Disordered" evidence="1">
    <location>
        <begin position="171"/>
        <end position="281"/>
    </location>
</feature>
<keyword evidence="3" id="KW-1185">Reference proteome</keyword>
<evidence type="ECO:0000313" key="3">
    <source>
        <dbReference type="Proteomes" id="UP000185696"/>
    </source>
</evidence>
<name>A0A7Z0WGQ9_9PSEU</name>
<dbReference type="Proteomes" id="UP000185696">
    <property type="component" value="Unassembled WGS sequence"/>
</dbReference>
<dbReference type="RefSeq" id="WP_075136427.1">
    <property type="nucleotide sequence ID" value="NZ_MSIF01000019.1"/>
</dbReference>
<feature type="compositionally biased region" description="Basic and acidic residues" evidence="1">
    <location>
        <begin position="9"/>
        <end position="24"/>
    </location>
</feature>
<organism evidence="2 3">
    <name type="scientific">Actinophytocola xinjiangensis</name>
    <dbReference type="NCBI Taxonomy" id="485602"/>
    <lineage>
        <taxon>Bacteria</taxon>
        <taxon>Bacillati</taxon>
        <taxon>Actinomycetota</taxon>
        <taxon>Actinomycetes</taxon>
        <taxon>Pseudonocardiales</taxon>
        <taxon>Pseudonocardiaceae</taxon>
    </lineage>
</organism>
<feature type="compositionally biased region" description="Polar residues" evidence="1">
    <location>
        <begin position="181"/>
        <end position="200"/>
    </location>
</feature>
<evidence type="ECO:0000313" key="2">
    <source>
        <dbReference type="EMBL" id="OLF06826.1"/>
    </source>
</evidence>
<proteinExistence type="predicted"/>
<comment type="caution">
    <text evidence="2">The sequence shown here is derived from an EMBL/GenBank/DDBJ whole genome shotgun (WGS) entry which is preliminary data.</text>
</comment>
<feature type="compositionally biased region" description="Acidic residues" evidence="1">
    <location>
        <begin position="263"/>
        <end position="273"/>
    </location>
</feature>
<dbReference type="EMBL" id="MSIF01000019">
    <property type="protein sequence ID" value="OLF06826.1"/>
    <property type="molecule type" value="Genomic_DNA"/>
</dbReference>
<reference evidence="2 3" key="1">
    <citation type="submission" date="2016-12" db="EMBL/GenBank/DDBJ databases">
        <title>The draft genome sequence of Actinophytocola xinjiangensis.</title>
        <authorList>
            <person name="Wang W."/>
            <person name="Yuan L."/>
        </authorList>
    </citation>
    <scope>NUCLEOTIDE SEQUENCE [LARGE SCALE GENOMIC DNA]</scope>
    <source>
        <strain evidence="2 3">CGMCC 4.4663</strain>
    </source>
</reference>
<dbReference type="AlphaFoldDB" id="A0A7Z0WGQ9"/>
<accession>A0A7Z0WGQ9</accession>
<evidence type="ECO:0008006" key="4">
    <source>
        <dbReference type="Google" id="ProtNLM"/>
    </source>
</evidence>
<feature type="region of interest" description="Disordered" evidence="1">
    <location>
        <begin position="1"/>
        <end position="24"/>
    </location>
</feature>
<sequence length="281" mass="29695">MSVRLPPGDPRRDDELFDRLGRGEPVDGGEVERLLFHWRSAMPSAGPTDERLLDAVTAAVARPSRDRGRWRRAGATVAAALVVTCGGLTAVAAQAGPDSPLWPVTELVFGGIAESRVALERADGALRDARTAVDQGRIPDATRLLAHADHLADKVDEPTAERIREDVAELRERLGPAGRSSKATRNAGVHTSSVAPATSTTDEDEDEDEDRRTNTAPDDDDAPNAAQPSDRPSSTGRSKPSKPSYSSPDPSTTPSRGNSGGSGDDDDDDDFGGDPDGMTGR</sequence>
<gene>
    <name evidence="2" type="ORF">BLA60_30220</name>
</gene>
<evidence type="ECO:0000256" key="1">
    <source>
        <dbReference type="SAM" id="MobiDB-lite"/>
    </source>
</evidence>
<feature type="compositionally biased region" description="Low complexity" evidence="1">
    <location>
        <begin position="241"/>
        <end position="255"/>
    </location>
</feature>